<evidence type="ECO:0000256" key="1">
    <source>
        <dbReference type="ARBA" id="ARBA00022603"/>
    </source>
</evidence>
<keyword evidence="3 5" id="KW-0949">S-adenosyl-L-methionine</keyword>
<keyword evidence="2 5" id="KW-0808">Transferase</keyword>
<evidence type="ECO:0000256" key="4">
    <source>
        <dbReference type="ARBA" id="ARBA00048391"/>
    </source>
</evidence>
<dbReference type="CDD" id="cd02440">
    <property type="entry name" value="AdoMet_MTases"/>
    <property type="match status" value="1"/>
</dbReference>
<dbReference type="Pfam" id="PF17827">
    <property type="entry name" value="PrmC_N"/>
    <property type="match status" value="1"/>
</dbReference>
<dbReference type="Proteomes" id="UP000195913">
    <property type="component" value="Unassembled WGS sequence"/>
</dbReference>
<dbReference type="InterPro" id="IPR019874">
    <property type="entry name" value="RF_methyltr_PrmC"/>
</dbReference>
<evidence type="ECO:0000256" key="2">
    <source>
        <dbReference type="ARBA" id="ARBA00022679"/>
    </source>
</evidence>
<gene>
    <name evidence="5" type="primary">prmC</name>
    <name evidence="8" type="ORF">FM101_09710</name>
</gene>
<dbReference type="PROSITE" id="PS00092">
    <property type="entry name" value="N6_MTASE"/>
    <property type="match status" value="1"/>
</dbReference>
<comment type="catalytic activity">
    <reaction evidence="4 5">
        <text>L-glutaminyl-[peptide chain release factor] + S-adenosyl-L-methionine = N(5)-methyl-L-glutaminyl-[peptide chain release factor] + S-adenosyl-L-homocysteine + H(+)</text>
        <dbReference type="Rhea" id="RHEA:42896"/>
        <dbReference type="Rhea" id="RHEA-COMP:10271"/>
        <dbReference type="Rhea" id="RHEA-COMP:10272"/>
        <dbReference type="ChEBI" id="CHEBI:15378"/>
        <dbReference type="ChEBI" id="CHEBI:30011"/>
        <dbReference type="ChEBI" id="CHEBI:57856"/>
        <dbReference type="ChEBI" id="CHEBI:59789"/>
        <dbReference type="ChEBI" id="CHEBI:61891"/>
        <dbReference type="EC" id="2.1.1.297"/>
    </reaction>
</comment>
<feature type="binding site" evidence="5">
    <location>
        <begin position="122"/>
        <end position="126"/>
    </location>
    <ligand>
        <name>S-adenosyl-L-methionine</name>
        <dbReference type="ChEBI" id="CHEBI:59789"/>
    </ligand>
</feature>
<proteinExistence type="inferred from homology"/>
<reference evidence="8 9" key="1">
    <citation type="submission" date="2017-02" db="EMBL/GenBank/DDBJ databases">
        <authorList>
            <person name="Peterson S.W."/>
        </authorList>
    </citation>
    <scope>NUCLEOTIDE SEQUENCE [LARGE SCALE GENOMIC DNA]</scope>
    <source>
        <strain evidence="8 9">B Ar 00.02</strain>
    </source>
</reference>
<feature type="binding site" evidence="5">
    <location>
        <begin position="187"/>
        <end position="190"/>
    </location>
    <ligand>
        <name>substrate</name>
    </ligand>
</feature>
<dbReference type="Gene3D" id="3.40.50.150">
    <property type="entry name" value="Vaccinia Virus protein VP39"/>
    <property type="match status" value="1"/>
</dbReference>
<dbReference type="PANTHER" id="PTHR18895:SF74">
    <property type="entry name" value="MTRF1L RELEASE FACTOR GLUTAMINE METHYLTRANSFERASE"/>
    <property type="match status" value="1"/>
</dbReference>
<dbReference type="InterPro" id="IPR040758">
    <property type="entry name" value="PrmC_N"/>
</dbReference>
<feature type="binding site" evidence="5">
    <location>
        <position position="187"/>
    </location>
    <ligand>
        <name>S-adenosyl-L-methionine</name>
        <dbReference type="ChEBI" id="CHEBI:59789"/>
    </ligand>
</feature>
<feature type="binding site" evidence="5">
    <location>
        <position position="145"/>
    </location>
    <ligand>
        <name>S-adenosyl-L-methionine</name>
        <dbReference type="ChEBI" id="CHEBI:59789"/>
    </ligand>
</feature>
<dbReference type="AlphaFoldDB" id="A0A1R4GE07"/>
<protein>
    <recommendedName>
        <fullName evidence="5">Release factor glutamine methyltransferase</fullName>
        <shortName evidence="5">RF MTase</shortName>
        <ecNumber evidence="5">2.1.1.297</ecNumber>
    </recommendedName>
    <alternativeName>
        <fullName evidence="5">N5-glutamine methyltransferase PrmC</fullName>
    </alternativeName>
    <alternativeName>
        <fullName evidence="5">Protein-(glutamine-N5) MTase PrmC</fullName>
    </alternativeName>
    <alternativeName>
        <fullName evidence="5">Protein-glutamine N-methyltransferase PrmC</fullName>
    </alternativeName>
</protein>
<evidence type="ECO:0000259" key="6">
    <source>
        <dbReference type="Pfam" id="PF05175"/>
    </source>
</evidence>
<accession>A0A1R4GE07</accession>
<evidence type="ECO:0000256" key="5">
    <source>
        <dbReference type="HAMAP-Rule" id="MF_02126"/>
    </source>
</evidence>
<dbReference type="NCBIfam" id="TIGR03534">
    <property type="entry name" value="RF_mod_PrmC"/>
    <property type="match status" value="1"/>
</dbReference>
<dbReference type="EMBL" id="FUHW01000033">
    <property type="protein sequence ID" value="SJM66182.1"/>
    <property type="molecule type" value="Genomic_DNA"/>
</dbReference>
<evidence type="ECO:0000256" key="3">
    <source>
        <dbReference type="ARBA" id="ARBA00022691"/>
    </source>
</evidence>
<dbReference type="RefSeq" id="WP_086998913.1">
    <property type="nucleotide sequence ID" value="NZ_FUHW01000033.1"/>
</dbReference>
<dbReference type="InterPro" id="IPR007848">
    <property type="entry name" value="Small_mtfrase_dom"/>
</dbReference>
<dbReference type="InterPro" id="IPR029063">
    <property type="entry name" value="SAM-dependent_MTases_sf"/>
</dbReference>
<dbReference type="NCBIfam" id="TIGR00536">
    <property type="entry name" value="hemK_fam"/>
    <property type="match status" value="1"/>
</dbReference>
<dbReference type="EC" id="2.1.1.297" evidence="5"/>
<dbReference type="GO" id="GO:0003676">
    <property type="term" value="F:nucleic acid binding"/>
    <property type="evidence" value="ECO:0007669"/>
    <property type="project" value="InterPro"/>
</dbReference>
<dbReference type="Pfam" id="PF05175">
    <property type="entry name" value="MTS"/>
    <property type="match status" value="1"/>
</dbReference>
<dbReference type="SUPFAM" id="SSF53335">
    <property type="entry name" value="S-adenosyl-L-methionine-dependent methyltransferases"/>
    <property type="match status" value="1"/>
</dbReference>
<dbReference type="HAMAP" id="MF_02126">
    <property type="entry name" value="RF_methyltr_PrmC"/>
    <property type="match status" value="1"/>
</dbReference>
<comment type="function">
    <text evidence="5">Methylates the class 1 translation termination release factors RF1/PrfA and RF2/PrfB on the glutamine residue of the universally conserved GGQ motif.</text>
</comment>
<organism evidence="8 9">
    <name type="scientific">Arthrobacter rhombi</name>
    <dbReference type="NCBI Taxonomy" id="71253"/>
    <lineage>
        <taxon>Bacteria</taxon>
        <taxon>Bacillati</taxon>
        <taxon>Actinomycetota</taxon>
        <taxon>Actinomycetes</taxon>
        <taxon>Micrococcales</taxon>
        <taxon>Micrococcaceae</taxon>
        <taxon>Arthrobacter</taxon>
    </lineage>
</organism>
<comment type="similarity">
    <text evidence="5">Belongs to the protein N5-glutamine methyltransferase family. PrmC subfamily.</text>
</comment>
<evidence type="ECO:0000313" key="8">
    <source>
        <dbReference type="EMBL" id="SJM66182.1"/>
    </source>
</evidence>
<dbReference type="InterPro" id="IPR050320">
    <property type="entry name" value="N5-glutamine_MTase"/>
</dbReference>
<dbReference type="InterPro" id="IPR004556">
    <property type="entry name" value="HemK-like"/>
</dbReference>
<dbReference type="Gene3D" id="1.10.8.10">
    <property type="entry name" value="DNA helicase RuvA subunit, C-terminal domain"/>
    <property type="match status" value="1"/>
</dbReference>
<feature type="domain" description="Methyltransferase small" evidence="6">
    <location>
        <begin position="100"/>
        <end position="190"/>
    </location>
</feature>
<dbReference type="PANTHER" id="PTHR18895">
    <property type="entry name" value="HEMK METHYLTRANSFERASE"/>
    <property type="match status" value="1"/>
</dbReference>
<comment type="caution">
    <text evidence="5">Lacks conserved residue(s) required for the propagation of feature annotation.</text>
</comment>
<dbReference type="GO" id="GO:0032259">
    <property type="term" value="P:methylation"/>
    <property type="evidence" value="ECO:0007669"/>
    <property type="project" value="UniProtKB-KW"/>
</dbReference>
<sequence>MELEQALRTAVGQLRDAGVPSPRADAELLAAHLLSVSRGRVLAMALAGAPTPEGYEELVARRAQRIPLQHLTGIAYFRHLELAVGPGVFIPRPETEVLAQLAIDRARAVLAEQGSVRVVDLGTGSGAIAASVASEVPGSEVFAVELSDEAFPWAQRNTAPHGVTLLAEDLRTALATQGGTFDIVVSNPPYIPPGAIPRDPEVRDHDPELALYGGGDDGLDLPRAVIATGARLLVSGGYLALEHAEVQAPSMLELFAQSGRWRDVIGHRDLNDADRVTAAYLAETAVPAGSTWKNGPRDRTL</sequence>
<dbReference type="InterPro" id="IPR002052">
    <property type="entry name" value="DNA_methylase_N6_adenine_CS"/>
</dbReference>
<dbReference type="GO" id="GO:0102559">
    <property type="term" value="F:peptide chain release factor N(5)-glutamine methyltransferase activity"/>
    <property type="evidence" value="ECO:0007669"/>
    <property type="project" value="UniProtKB-EC"/>
</dbReference>
<name>A0A1R4GE07_9MICC</name>
<evidence type="ECO:0000313" key="9">
    <source>
        <dbReference type="Proteomes" id="UP000195913"/>
    </source>
</evidence>
<keyword evidence="9" id="KW-1185">Reference proteome</keyword>
<evidence type="ECO:0000259" key="7">
    <source>
        <dbReference type="Pfam" id="PF17827"/>
    </source>
</evidence>
<keyword evidence="1 5" id="KW-0489">Methyltransferase</keyword>
<feature type="domain" description="Release factor glutamine methyltransferase N-terminal" evidence="7">
    <location>
        <begin position="5"/>
        <end position="73"/>
    </location>
</feature>